<keyword evidence="1" id="KW-0560">Oxidoreductase</keyword>
<dbReference type="Gene3D" id="3.60.130.10">
    <property type="entry name" value="Clavaminate synthase-like"/>
    <property type="match status" value="1"/>
</dbReference>
<evidence type="ECO:0000313" key="3">
    <source>
        <dbReference type="EMBL" id="KHK91466.1"/>
    </source>
</evidence>
<evidence type="ECO:0000259" key="2">
    <source>
        <dbReference type="Pfam" id="PF02668"/>
    </source>
</evidence>
<dbReference type="EMBL" id="JTDI01000003">
    <property type="protein sequence ID" value="KHK91466.1"/>
    <property type="molecule type" value="Genomic_DNA"/>
</dbReference>
<keyword evidence="4" id="KW-1185">Reference proteome</keyword>
<organism evidence="3 4">
    <name type="scientific">Novosphingobium malaysiense</name>
    <dbReference type="NCBI Taxonomy" id="1348853"/>
    <lineage>
        <taxon>Bacteria</taxon>
        <taxon>Pseudomonadati</taxon>
        <taxon>Pseudomonadota</taxon>
        <taxon>Alphaproteobacteria</taxon>
        <taxon>Sphingomonadales</taxon>
        <taxon>Sphingomonadaceae</taxon>
        <taxon>Novosphingobium</taxon>
    </lineage>
</organism>
<dbReference type="Pfam" id="PF02668">
    <property type="entry name" value="TauD"/>
    <property type="match status" value="1"/>
</dbReference>
<proteinExistence type="predicted"/>
<feature type="domain" description="TauD/TfdA-like" evidence="2">
    <location>
        <begin position="11"/>
        <end position="55"/>
    </location>
</feature>
<dbReference type="GO" id="GO:0016706">
    <property type="term" value="F:2-oxoglutarate-dependent dioxygenase activity"/>
    <property type="evidence" value="ECO:0007669"/>
    <property type="project" value="UniProtKB-ARBA"/>
</dbReference>
<gene>
    <name evidence="3" type="ORF">LK12_11575</name>
</gene>
<dbReference type="InterPro" id="IPR003819">
    <property type="entry name" value="TauD/TfdA-like"/>
</dbReference>
<dbReference type="SUPFAM" id="SSF51197">
    <property type="entry name" value="Clavaminate synthase-like"/>
    <property type="match status" value="1"/>
</dbReference>
<dbReference type="OrthoDB" id="7209371at2"/>
<dbReference type="InterPro" id="IPR042098">
    <property type="entry name" value="TauD-like_sf"/>
</dbReference>
<reference evidence="3 4" key="1">
    <citation type="submission" date="2014-10" db="EMBL/GenBank/DDBJ databases">
        <title>Genome sequence of Novosphingobium malaysiense MUSC 273(T).</title>
        <authorList>
            <person name="Lee L.-H."/>
        </authorList>
    </citation>
    <scope>NUCLEOTIDE SEQUENCE [LARGE SCALE GENOMIC DNA]</scope>
    <source>
        <strain evidence="3 4">MUSC 273</strain>
    </source>
</reference>
<dbReference type="Proteomes" id="UP000031057">
    <property type="component" value="Unassembled WGS sequence"/>
</dbReference>
<accession>A0A0B1ZLN6</accession>
<dbReference type="RefSeq" id="WP_039283657.1">
    <property type="nucleotide sequence ID" value="NZ_JTDI01000003.1"/>
</dbReference>
<name>A0A0B1ZLN6_9SPHN</name>
<dbReference type="AlphaFoldDB" id="A0A0B1ZLN6"/>
<evidence type="ECO:0000256" key="1">
    <source>
        <dbReference type="ARBA" id="ARBA00023002"/>
    </source>
</evidence>
<sequence length="61" mass="7430">MWCDSKVCAIEHIGQRERVYSHKWQAGDRVMYDNRATVHRGRRFDHSEHREMRRVETVDDS</sequence>
<protein>
    <recommendedName>
        <fullName evidence="2">TauD/TfdA-like domain-containing protein</fullName>
    </recommendedName>
</protein>
<comment type="caution">
    <text evidence="3">The sequence shown here is derived from an EMBL/GenBank/DDBJ whole genome shotgun (WGS) entry which is preliminary data.</text>
</comment>
<evidence type="ECO:0000313" key="4">
    <source>
        <dbReference type="Proteomes" id="UP000031057"/>
    </source>
</evidence>